<dbReference type="GeneID" id="85309608"/>
<evidence type="ECO:0000256" key="3">
    <source>
        <dbReference type="ARBA" id="ARBA00005760"/>
    </source>
</evidence>
<feature type="transmembrane region" description="Helical" evidence="14">
    <location>
        <begin position="30"/>
        <end position="50"/>
    </location>
</feature>
<evidence type="ECO:0000256" key="2">
    <source>
        <dbReference type="ARBA" id="ARBA00004567"/>
    </source>
</evidence>
<keyword evidence="6" id="KW-0509">mRNA transport</keyword>
<proteinExistence type="inferred from homology"/>
<name>A0AAJ0C9B9_9PEZI</name>
<reference evidence="15" key="1">
    <citation type="submission" date="2023-06" db="EMBL/GenBank/DDBJ databases">
        <title>Genome-scale phylogeny and comparative genomics of the fungal order Sordariales.</title>
        <authorList>
            <consortium name="Lawrence Berkeley National Laboratory"/>
            <person name="Hensen N."/>
            <person name="Bonometti L."/>
            <person name="Westerberg I."/>
            <person name="Brannstrom I.O."/>
            <person name="Guillou S."/>
            <person name="Cros-Aarteil S."/>
            <person name="Calhoun S."/>
            <person name="Haridas S."/>
            <person name="Kuo A."/>
            <person name="Mondo S."/>
            <person name="Pangilinan J."/>
            <person name="Riley R."/>
            <person name="Labutti K."/>
            <person name="Andreopoulos B."/>
            <person name="Lipzen A."/>
            <person name="Chen C."/>
            <person name="Yanf M."/>
            <person name="Daum C."/>
            <person name="Ng V."/>
            <person name="Clum A."/>
            <person name="Steindorff A."/>
            <person name="Ohm R."/>
            <person name="Martin F."/>
            <person name="Silar P."/>
            <person name="Natvig D."/>
            <person name="Lalanne C."/>
            <person name="Gautier V."/>
            <person name="Ament-Velasquez S.L."/>
            <person name="Kruys A."/>
            <person name="Hutchinson M.I."/>
            <person name="Powell A.J."/>
            <person name="Barry K."/>
            <person name="Miller A.N."/>
            <person name="Grigoriev I.V."/>
            <person name="Debuchy R."/>
            <person name="Gladieux P."/>
            <person name="Thoren M.H."/>
            <person name="Johannesson H."/>
        </authorList>
    </citation>
    <scope>NUCLEOTIDE SEQUENCE</scope>
    <source>
        <strain evidence="15">8032-3</strain>
    </source>
</reference>
<keyword evidence="10" id="KW-0906">Nuclear pore complex</keyword>
<evidence type="ECO:0000256" key="4">
    <source>
        <dbReference type="ARBA" id="ARBA00022448"/>
    </source>
</evidence>
<dbReference type="AlphaFoldDB" id="A0AAJ0C9B9"/>
<dbReference type="GO" id="GO:0070631">
    <property type="term" value="P:spindle pole body localization"/>
    <property type="evidence" value="ECO:0007669"/>
    <property type="project" value="TreeGrafter"/>
</dbReference>
<feature type="transmembrane region" description="Helical" evidence="14">
    <location>
        <begin position="215"/>
        <end position="241"/>
    </location>
</feature>
<organism evidence="15 16">
    <name type="scientific">Phialemonium atrogriseum</name>
    <dbReference type="NCBI Taxonomy" id="1093897"/>
    <lineage>
        <taxon>Eukaryota</taxon>
        <taxon>Fungi</taxon>
        <taxon>Dikarya</taxon>
        <taxon>Ascomycota</taxon>
        <taxon>Pezizomycotina</taxon>
        <taxon>Sordariomycetes</taxon>
        <taxon>Sordariomycetidae</taxon>
        <taxon>Cephalothecales</taxon>
        <taxon>Cephalothecaceae</taxon>
        <taxon>Phialemonium</taxon>
    </lineage>
</organism>
<evidence type="ECO:0000256" key="6">
    <source>
        <dbReference type="ARBA" id="ARBA00022816"/>
    </source>
</evidence>
<keyword evidence="12" id="KW-0539">Nucleus</keyword>
<evidence type="ECO:0000313" key="16">
    <source>
        <dbReference type="Proteomes" id="UP001244011"/>
    </source>
</evidence>
<evidence type="ECO:0000256" key="7">
    <source>
        <dbReference type="ARBA" id="ARBA00022927"/>
    </source>
</evidence>
<evidence type="ECO:0000256" key="9">
    <source>
        <dbReference type="ARBA" id="ARBA00023010"/>
    </source>
</evidence>
<evidence type="ECO:0000256" key="1">
    <source>
        <dbReference type="ARBA" id="ARBA00004232"/>
    </source>
</evidence>
<dbReference type="GO" id="GO:0106166">
    <property type="term" value="F:spindle pole body-nuclear membrane anchor activity"/>
    <property type="evidence" value="ECO:0007669"/>
    <property type="project" value="TreeGrafter"/>
</dbReference>
<keyword evidence="9" id="KW-0811">Translocation</keyword>
<dbReference type="InterPro" id="IPR019049">
    <property type="entry name" value="Nucleoporin_prot_Ndc1/Nup"/>
</dbReference>
<feature type="transmembrane region" description="Helical" evidence="14">
    <location>
        <begin position="62"/>
        <end position="82"/>
    </location>
</feature>
<accession>A0AAJ0C9B9</accession>
<feature type="compositionally biased region" description="Polar residues" evidence="13">
    <location>
        <begin position="401"/>
        <end position="413"/>
    </location>
</feature>
<keyword evidence="16" id="KW-1185">Reference proteome</keyword>
<dbReference type="GO" id="GO:0070762">
    <property type="term" value="C:nuclear pore transmembrane ring"/>
    <property type="evidence" value="ECO:0007669"/>
    <property type="project" value="TreeGrafter"/>
</dbReference>
<evidence type="ECO:0000256" key="11">
    <source>
        <dbReference type="ARBA" id="ARBA00023136"/>
    </source>
</evidence>
<dbReference type="EMBL" id="MU838997">
    <property type="protein sequence ID" value="KAK1772366.1"/>
    <property type="molecule type" value="Genomic_DNA"/>
</dbReference>
<gene>
    <name evidence="15" type="ORF">QBC33DRAFT_521006</name>
</gene>
<keyword evidence="8 14" id="KW-1133">Transmembrane helix</keyword>
<evidence type="ECO:0000256" key="10">
    <source>
        <dbReference type="ARBA" id="ARBA00023132"/>
    </source>
</evidence>
<keyword evidence="4" id="KW-0813">Transport</keyword>
<sequence>MAPAATVRRAPYKDFLQPALHRRFSTTASILLAIAYLEAVLLANWNSYFWSWFPIGPAGIRAFFVSICGLSIIILRIAQYHVGLRTSDSPFQTFSQNVFKLQTLEALVTYVFSGWLFSQVYLWSYSGDKLDWITYYSGDRARLNERPLYFTYHFVIFGVTEAFLHLLKDTDRLSLGAVKPQDGGAAQDGKYSASQFKRFVDELPGLLIAAGTQSLAAVFLSIFIYPIFIRGFVWRAAMFFLRPFYNLPKTNMVPNSLPFSWWLLCQCLLAGFMLSFVWLAGNTAFSIFLVREPLKNGKPLTSESKDPNGSLLNGLKSKKLSIRGFAMWELAFIARDYEARRKAIYEDIDRKDGPMWSQVYAICLDVIKGMEGRIDNYAKPPAPVSAPTEAVVDEKKRLSQPPKQDQIFQSAPQSKTFRNEVEKAVTQVATAPGQASQLSPLAKKAMANAKDRLLQMQREATGSDDPQSLFKSVALAFLNSVLGWPFRQEFNRRLATVVLGTPYGEPSFYINAVNALSQLAVHSLKEDKYGNVQRDVSTIIRALTSVTKKLDAFKAQLPAHWTDVNKDKETPEVDTILEALRGGLSQLIEGFGPYARDLRLSLTDMRLAKEAAGSENSDGAAQGPEMRQIR</sequence>
<dbReference type="GO" id="GO:0006999">
    <property type="term" value="P:nuclear pore organization"/>
    <property type="evidence" value="ECO:0007669"/>
    <property type="project" value="TreeGrafter"/>
</dbReference>
<comment type="similarity">
    <text evidence="3">Belongs to the NDC1 family.</text>
</comment>
<feature type="transmembrane region" description="Helical" evidence="14">
    <location>
        <begin position="149"/>
        <end position="167"/>
    </location>
</feature>
<feature type="transmembrane region" description="Helical" evidence="14">
    <location>
        <begin position="261"/>
        <end position="290"/>
    </location>
</feature>
<dbReference type="Proteomes" id="UP001244011">
    <property type="component" value="Unassembled WGS sequence"/>
</dbReference>
<evidence type="ECO:0000256" key="14">
    <source>
        <dbReference type="SAM" id="Phobius"/>
    </source>
</evidence>
<comment type="subcellular location">
    <subcellularLocation>
        <location evidence="1">Nucleus membrane</location>
        <topology evidence="1">Multi-pass membrane protein</topology>
    </subcellularLocation>
    <subcellularLocation>
        <location evidence="2">Nucleus</location>
        <location evidence="2">Nuclear pore complex</location>
    </subcellularLocation>
</comment>
<evidence type="ECO:0000256" key="8">
    <source>
        <dbReference type="ARBA" id="ARBA00022989"/>
    </source>
</evidence>
<feature type="region of interest" description="Disordered" evidence="13">
    <location>
        <begin position="379"/>
        <end position="413"/>
    </location>
</feature>
<keyword evidence="11 14" id="KW-0472">Membrane</keyword>
<dbReference type="GO" id="GO:0031965">
    <property type="term" value="C:nuclear membrane"/>
    <property type="evidence" value="ECO:0007669"/>
    <property type="project" value="UniProtKB-SubCell"/>
</dbReference>
<protein>
    <submittedName>
        <fullName evidence="15">Nucleoporin protein Ndc1-Nup</fullName>
    </submittedName>
</protein>
<evidence type="ECO:0000256" key="5">
    <source>
        <dbReference type="ARBA" id="ARBA00022692"/>
    </source>
</evidence>
<keyword evidence="5 14" id="KW-0812">Transmembrane</keyword>
<dbReference type="RefSeq" id="XP_060288579.1">
    <property type="nucleotide sequence ID" value="XM_060426421.1"/>
</dbReference>
<dbReference type="GO" id="GO:0005816">
    <property type="term" value="C:spindle pole body"/>
    <property type="evidence" value="ECO:0007669"/>
    <property type="project" value="TreeGrafter"/>
</dbReference>
<dbReference type="PANTHER" id="PTHR13269">
    <property type="entry name" value="NUCLEOPORIN NDC1"/>
    <property type="match status" value="1"/>
</dbReference>
<evidence type="ECO:0000313" key="15">
    <source>
        <dbReference type="EMBL" id="KAK1772366.1"/>
    </source>
</evidence>
<comment type="caution">
    <text evidence="15">The sequence shown here is derived from an EMBL/GenBank/DDBJ whole genome shotgun (WGS) entry which is preliminary data.</text>
</comment>
<dbReference type="PANTHER" id="PTHR13269:SF6">
    <property type="entry name" value="NUCLEOPORIN NDC1"/>
    <property type="match status" value="1"/>
</dbReference>
<evidence type="ECO:0000256" key="13">
    <source>
        <dbReference type="SAM" id="MobiDB-lite"/>
    </source>
</evidence>
<dbReference type="GO" id="GO:0051028">
    <property type="term" value="P:mRNA transport"/>
    <property type="evidence" value="ECO:0007669"/>
    <property type="project" value="UniProtKB-KW"/>
</dbReference>
<feature type="region of interest" description="Disordered" evidence="13">
    <location>
        <begin position="611"/>
        <end position="630"/>
    </location>
</feature>
<dbReference type="Pfam" id="PF09531">
    <property type="entry name" value="Ndc1_Nup"/>
    <property type="match status" value="1"/>
</dbReference>
<dbReference type="GO" id="GO:0015031">
    <property type="term" value="P:protein transport"/>
    <property type="evidence" value="ECO:0007669"/>
    <property type="project" value="UniProtKB-KW"/>
</dbReference>
<keyword evidence="7" id="KW-0653">Protein transport</keyword>
<evidence type="ECO:0000256" key="12">
    <source>
        <dbReference type="ARBA" id="ARBA00023242"/>
    </source>
</evidence>